<accession>A0A140KZJ0</accession>
<dbReference type="STRING" id="520764.AN618_24710"/>
<comment type="function">
    <text evidence="2">May play the central regulatory role in sporulation. It may be an element of the effector pathway responsible for the activation of sporulation genes in response to nutritional stress. Spo0A may act in concert with spo0H (a sigma factor) to control the expression of some genes that are critical to the sporulation process.</text>
</comment>
<feature type="domain" description="Response regulatory" evidence="4">
    <location>
        <begin position="5"/>
        <end position="62"/>
    </location>
</feature>
<organism evidence="6 7">
    <name type="scientific">Fervidicola ferrireducens</name>
    <dbReference type="NCBI Taxonomy" id="520764"/>
    <lineage>
        <taxon>Bacteria</taxon>
        <taxon>Bacillati</taxon>
        <taxon>Bacillota</taxon>
        <taxon>Clostridia</taxon>
        <taxon>Thermosediminibacterales</taxon>
        <taxon>Thermosediminibacteraceae</taxon>
        <taxon>Fervidicola</taxon>
    </lineage>
</organism>
<dbReference type="InterPro" id="IPR011006">
    <property type="entry name" value="CheY-like_superfamily"/>
</dbReference>
<evidence type="ECO:0000313" key="5">
    <source>
        <dbReference type="EMBL" id="KXG73637.1"/>
    </source>
</evidence>
<evidence type="ECO:0000259" key="4">
    <source>
        <dbReference type="PROSITE" id="PS50110"/>
    </source>
</evidence>
<dbReference type="AlphaFoldDB" id="A0A140KZJ0"/>
<dbReference type="InterPro" id="IPR001789">
    <property type="entry name" value="Sig_transdc_resp-reg_receiver"/>
</dbReference>
<dbReference type="EMBL" id="LOED01000077">
    <property type="protein sequence ID" value="KXG73715.1"/>
    <property type="molecule type" value="Genomic_DNA"/>
</dbReference>
<dbReference type="OrthoDB" id="9808843at2"/>
<dbReference type="PROSITE" id="PS50110">
    <property type="entry name" value="RESPONSE_REGULATORY"/>
    <property type="match status" value="1"/>
</dbReference>
<dbReference type="Proteomes" id="UP000070427">
    <property type="component" value="Unassembled WGS sequence"/>
</dbReference>
<protein>
    <recommendedName>
        <fullName evidence="1">Stage 0 sporulation protein A homolog</fullName>
    </recommendedName>
</protein>
<reference evidence="6 7" key="1">
    <citation type="submission" date="2015-12" db="EMBL/GenBank/DDBJ databases">
        <title>Draft genome sequnece of Fervidicola ferrireducens strain Y170.</title>
        <authorList>
            <person name="Patel B.K."/>
        </authorList>
    </citation>
    <scope>NUCLEOTIDE SEQUENCE [LARGE SCALE GENOMIC DNA]</scope>
    <source>
        <strain evidence="6 7">Y170</strain>
    </source>
</reference>
<evidence type="ECO:0000313" key="7">
    <source>
        <dbReference type="Proteomes" id="UP000070427"/>
    </source>
</evidence>
<keyword evidence="7" id="KW-1185">Reference proteome</keyword>
<evidence type="ECO:0000313" key="6">
    <source>
        <dbReference type="EMBL" id="KXG73715.1"/>
    </source>
</evidence>
<dbReference type="Gene3D" id="3.40.50.2300">
    <property type="match status" value="1"/>
</dbReference>
<comment type="caution">
    <text evidence="3">Lacks conserved residue(s) required for the propagation of feature annotation.</text>
</comment>
<dbReference type="GO" id="GO:0000160">
    <property type="term" value="P:phosphorelay signal transduction system"/>
    <property type="evidence" value="ECO:0007669"/>
    <property type="project" value="InterPro"/>
</dbReference>
<name>A0A140KZJ0_9FIRM</name>
<dbReference type="EMBL" id="LOED01000083">
    <property type="protein sequence ID" value="KXG73637.1"/>
    <property type="molecule type" value="Genomic_DNA"/>
</dbReference>
<evidence type="ECO:0000256" key="1">
    <source>
        <dbReference type="ARBA" id="ARBA00018672"/>
    </source>
</evidence>
<evidence type="ECO:0000256" key="2">
    <source>
        <dbReference type="ARBA" id="ARBA00024867"/>
    </source>
</evidence>
<evidence type="ECO:0000256" key="3">
    <source>
        <dbReference type="PROSITE-ProRule" id="PRU00169"/>
    </source>
</evidence>
<sequence>MKPKTILVVEDEAKIRILLRDFFEREGFKVLESPNGRHALETFEKLKGEIEVNFPYTKLNNL</sequence>
<dbReference type="InParanoid" id="A0A140KZJ0"/>
<dbReference type="SUPFAM" id="SSF52172">
    <property type="entry name" value="CheY-like"/>
    <property type="match status" value="1"/>
</dbReference>
<comment type="caution">
    <text evidence="6">The sequence shown here is derived from an EMBL/GenBank/DDBJ whole genome shotgun (WGS) entry which is preliminary data.</text>
</comment>
<proteinExistence type="predicted"/>
<gene>
    <name evidence="6" type="primary">cheY_4</name>
    <name evidence="5" type="synonym">cheY_5</name>
    <name evidence="6" type="ORF">AN618_24710</name>
    <name evidence="5" type="ORF">AN618_24770</name>
</gene>